<organism evidence="2 3">
    <name type="scientific">Chondrus crispus</name>
    <name type="common">Carrageen Irish moss</name>
    <name type="synonym">Polymorpha crispa</name>
    <dbReference type="NCBI Taxonomy" id="2769"/>
    <lineage>
        <taxon>Eukaryota</taxon>
        <taxon>Rhodophyta</taxon>
        <taxon>Florideophyceae</taxon>
        <taxon>Rhodymeniophycidae</taxon>
        <taxon>Gigartinales</taxon>
        <taxon>Gigartinaceae</taxon>
        <taxon>Chondrus</taxon>
    </lineage>
</organism>
<feature type="domain" description="Tc3 transposase DNA binding" evidence="1">
    <location>
        <begin position="3"/>
        <end position="47"/>
    </location>
</feature>
<gene>
    <name evidence="2" type="ORF">CHC_T00006814001</name>
</gene>
<evidence type="ECO:0000259" key="1">
    <source>
        <dbReference type="Pfam" id="PF11427"/>
    </source>
</evidence>
<dbReference type="InterPro" id="IPR025898">
    <property type="entry name" value="Tc3_transposase_DNA-bd_dom"/>
</dbReference>
<proteinExistence type="predicted"/>
<reference evidence="3" key="1">
    <citation type="journal article" date="2013" name="Proc. Natl. Acad. Sci. U.S.A.">
        <title>Genome structure and metabolic features in the red seaweed Chondrus crispus shed light on evolution of the Archaeplastida.</title>
        <authorList>
            <person name="Collen J."/>
            <person name="Porcel B."/>
            <person name="Carre W."/>
            <person name="Ball S.G."/>
            <person name="Chaparro C."/>
            <person name="Tonon T."/>
            <person name="Barbeyron T."/>
            <person name="Michel G."/>
            <person name="Noel B."/>
            <person name="Valentin K."/>
            <person name="Elias M."/>
            <person name="Artiguenave F."/>
            <person name="Arun A."/>
            <person name="Aury J.M."/>
            <person name="Barbosa-Neto J.F."/>
            <person name="Bothwell J.H."/>
            <person name="Bouget F.Y."/>
            <person name="Brillet L."/>
            <person name="Cabello-Hurtado F."/>
            <person name="Capella-Gutierrez S."/>
            <person name="Charrier B."/>
            <person name="Cladiere L."/>
            <person name="Cock J.M."/>
            <person name="Coelho S.M."/>
            <person name="Colleoni C."/>
            <person name="Czjzek M."/>
            <person name="Da Silva C."/>
            <person name="Delage L."/>
            <person name="Denoeud F."/>
            <person name="Deschamps P."/>
            <person name="Dittami S.M."/>
            <person name="Gabaldon T."/>
            <person name="Gachon C.M."/>
            <person name="Groisillier A."/>
            <person name="Herve C."/>
            <person name="Jabbari K."/>
            <person name="Katinka M."/>
            <person name="Kloareg B."/>
            <person name="Kowalczyk N."/>
            <person name="Labadie K."/>
            <person name="Leblanc C."/>
            <person name="Lopez P.J."/>
            <person name="McLachlan D.H."/>
            <person name="Meslet-Cladiere L."/>
            <person name="Moustafa A."/>
            <person name="Nehr Z."/>
            <person name="Nyvall Collen P."/>
            <person name="Panaud O."/>
            <person name="Partensky F."/>
            <person name="Poulain J."/>
            <person name="Rensing S.A."/>
            <person name="Rousvoal S."/>
            <person name="Samson G."/>
            <person name="Symeonidi A."/>
            <person name="Weissenbach J."/>
            <person name="Zambounis A."/>
            <person name="Wincker P."/>
            <person name="Boyen C."/>
        </authorList>
    </citation>
    <scope>NUCLEOTIDE SEQUENCE [LARGE SCALE GENOMIC DNA]</scope>
    <source>
        <strain evidence="3">cv. Stackhouse</strain>
    </source>
</reference>
<evidence type="ECO:0000313" key="3">
    <source>
        <dbReference type="Proteomes" id="UP000012073"/>
    </source>
</evidence>
<keyword evidence="3" id="KW-1185">Reference proteome</keyword>
<name>R7QQ80_CHOCR</name>
<dbReference type="EMBL" id="HG002060">
    <property type="protein sequence ID" value="CDF39636.1"/>
    <property type="molecule type" value="Genomic_DNA"/>
</dbReference>
<protein>
    <recommendedName>
        <fullName evidence="1">Tc3 transposase DNA binding domain-containing protein</fullName>
    </recommendedName>
</protein>
<dbReference type="Gene3D" id="3.30.420.10">
    <property type="entry name" value="Ribonuclease H-like superfamily/Ribonuclease H"/>
    <property type="match status" value="1"/>
</dbReference>
<dbReference type="GO" id="GO:0003677">
    <property type="term" value="F:DNA binding"/>
    <property type="evidence" value="ECO:0007669"/>
    <property type="project" value="InterPro"/>
</dbReference>
<dbReference type="GeneID" id="17317644"/>
<dbReference type="PhylomeDB" id="R7QQ80"/>
<dbReference type="RefSeq" id="XP_005709930.1">
    <property type="nucleotide sequence ID" value="XM_005709873.1"/>
</dbReference>
<accession>R7QQ80</accession>
<sequence>MPRGPPLTDNEKGQILALHHQLLSLRDIAQTLERSVGAVQRFLKNPNRHSRRRAHVTGQKITVGQEKALIRKACSGEYSARDLKNKMDFPIAVRRVQQILSSTPHLKYKKMVNAPMMTVRHRENRLKWVRRFIGKGDIFWNKVIFSDEK</sequence>
<dbReference type="Gramene" id="CDF39636">
    <property type="protein sequence ID" value="CDF39636"/>
    <property type="gene ID" value="CHC_T00006814001"/>
</dbReference>
<dbReference type="OMA" id="RDYRCIV"/>
<dbReference type="Proteomes" id="UP000012073">
    <property type="component" value="Unassembled WGS sequence"/>
</dbReference>
<dbReference type="Gene3D" id="1.10.10.60">
    <property type="entry name" value="Homeodomain-like"/>
    <property type="match status" value="1"/>
</dbReference>
<dbReference type="Pfam" id="PF11427">
    <property type="entry name" value="HTH_Tnp_Tc3_1"/>
    <property type="match status" value="1"/>
</dbReference>
<dbReference type="InterPro" id="IPR009057">
    <property type="entry name" value="Homeodomain-like_sf"/>
</dbReference>
<dbReference type="AlphaFoldDB" id="R7QQ80"/>
<dbReference type="OrthoDB" id="104542at2759"/>
<dbReference type="SUPFAM" id="SSF46689">
    <property type="entry name" value="Homeodomain-like"/>
    <property type="match status" value="1"/>
</dbReference>
<evidence type="ECO:0000313" key="2">
    <source>
        <dbReference type="EMBL" id="CDF39636.1"/>
    </source>
</evidence>
<dbReference type="KEGG" id="ccp:CHC_T00006814001"/>
<dbReference type="InterPro" id="IPR036397">
    <property type="entry name" value="RNaseH_sf"/>
</dbReference>